<name>A0AAD7IXP1_9AGAR</name>
<evidence type="ECO:0000259" key="5">
    <source>
        <dbReference type="Pfam" id="PF01494"/>
    </source>
</evidence>
<dbReference type="SUPFAM" id="SSF51905">
    <property type="entry name" value="FAD/NAD(P)-binding domain"/>
    <property type="match status" value="1"/>
</dbReference>
<keyword evidence="2" id="KW-0274">FAD</keyword>
<accession>A0AAD7IXP1</accession>
<dbReference type="PANTHER" id="PTHR46972:SF1">
    <property type="entry name" value="FAD DEPENDENT OXIDOREDUCTASE DOMAIN-CONTAINING PROTEIN"/>
    <property type="match status" value="1"/>
</dbReference>
<feature type="domain" description="FAD-binding" evidence="5">
    <location>
        <begin position="7"/>
        <end position="328"/>
    </location>
</feature>
<evidence type="ECO:0000313" key="6">
    <source>
        <dbReference type="EMBL" id="KAJ7751936.1"/>
    </source>
</evidence>
<evidence type="ECO:0000256" key="3">
    <source>
        <dbReference type="ARBA" id="ARBA00023002"/>
    </source>
</evidence>
<dbReference type="InterPro" id="IPR002938">
    <property type="entry name" value="FAD-bd"/>
</dbReference>
<dbReference type="InterPro" id="IPR036188">
    <property type="entry name" value="FAD/NAD-bd_sf"/>
</dbReference>
<dbReference type="GO" id="GO:0071949">
    <property type="term" value="F:FAD binding"/>
    <property type="evidence" value="ECO:0007669"/>
    <property type="project" value="InterPro"/>
</dbReference>
<dbReference type="Pfam" id="PF01494">
    <property type="entry name" value="FAD_binding_3"/>
    <property type="match status" value="1"/>
</dbReference>
<gene>
    <name evidence="6" type="ORF">DFH07DRAFT_941571</name>
</gene>
<evidence type="ECO:0000256" key="1">
    <source>
        <dbReference type="ARBA" id="ARBA00022630"/>
    </source>
</evidence>
<evidence type="ECO:0000256" key="4">
    <source>
        <dbReference type="ARBA" id="ARBA00023033"/>
    </source>
</evidence>
<protein>
    <recommendedName>
        <fullName evidence="5">FAD-binding domain-containing protein</fullName>
    </recommendedName>
</protein>
<keyword evidence="1" id="KW-0285">Flavoprotein</keyword>
<comment type="caution">
    <text evidence="6">The sequence shown here is derived from an EMBL/GenBank/DDBJ whole genome shotgun (WGS) entry which is preliminary data.</text>
</comment>
<dbReference type="EMBL" id="JARJLG010000076">
    <property type="protein sequence ID" value="KAJ7751936.1"/>
    <property type="molecule type" value="Genomic_DNA"/>
</dbReference>
<reference evidence="6" key="1">
    <citation type="submission" date="2023-03" db="EMBL/GenBank/DDBJ databases">
        <title>Massive genome expansion in bonnet fungi (Mycena s.s.) driven by repeated elements and novel gene families across ecological guilds.</title>
        <authorList>
            <consortium name="Lawrence Berkeley National Laboratory"/>
            <person name="Harder C.B."/>
            <person name="Miyauchi S."/>
            <person name="Viragh M."/>
            <person name="Kuo A."/>
            <person name="Thoen E."/>
            <person name="Andreopoulos B."/>
            <person name="Lu D."/>
            <person name="Skrede I."/>
            <person name="Drula E."/>
            <person name="Henrissat B."/>
            <person name="Morin E."/>
            <person name="Kohler A."/>
            <person name="Barry K."/>
            <person name="LaButti K."/>
            <person name="Morin E."/>
            <person name="Salamov A."/>
            <person name="Lipzen A."/>
            <person name="Mereny Z."/>
            <person name="Hegedus B."/>
            <person name="Baldrian P."/>
            <person name="Stursova M."/>
            <person name="Weitz H."/>
            <person name="Taylor A."/>
            <person name="Grigoriev I.V."/>
            <person name="Nagy L.G."/>
            <person name="Martin F."/>
            <person name="Kauserud H."/>
        </authorList>
    </citation>
    <scope>NUCLEOTIDE SEQUENCE</scope>
    <source>
        <strain evidence="6">CBHHK188m</strain>
    </source>
</reference>
<dbReference type="Proteomes" id="UP001215280">
    <property type="component" value="Unassembled WGS sequence"/>
</dbReference>
<sequence length="399" mass="43987">MSSQRSIAIVGAGLGGLVCARVLQLQNIPVIIYEREPTPTSRQQGGSLDMHSDSGFKALQMAQLVDEFKKIARYEDQNMKIGWMARFTLRTSKCRPRSRSKIGPRRIEHCYARSYWTRCNPAQSVTQDDRNKPTLHFLDTALEPVTHDFVIGADGSWSRVRPTLSPTVPMYSGVTFVDLFLADITAKTHPELAAFVQPGMAMVLGDNKAVIAQRNSNDVVRVYAALRKPLAWLDEVGLTEGKEGAAQEVLLREFAGWCPQATGWLRVPCESIAVRPLYTFKRHAWAANPGVTILGDAAHSMVPFAGEGANLAMLDGAELATLVAKNISATPGVWLKAIKGFEAQMQRRAVTMSDESMKHMGTMIAEGDAAARAGTMMRRMMMVANAWKFVRKSLFGWIG</sequence>
<keyword evidence="7" id="KW-1185">Reference proteome</keyword>
<keyword evidence="4" id="KW-0503">Monooxygenase</keyword>
<keyword evidence="3" id="KW-0560">Oxidoreductase</keyword>
<evidence type="ECO:0000256" key="2">
    <source>
        <dbReference type="ARBA" id="ARBA00022827"/>
    </source>
</evidence>
<evidence type="ECO:0000313" key="7">
    <source>
        <dbReference type="Proteomes" id="UP001215280"/>
    </source>
</evidence>
<dbReference type="GO" id="GO:0004497">
    <property type="term" value="F:monooxygenase activity"/>
    <property type="evidence" value="ECO:0007669"/>
    <property type="project" value="UniProtKB-KW"/>
</dbReference>
<proteinExistence type="predicted"/>
<dbReference type="PANTHER" id="PTHR46972">
    <property type="entry name" value="MONOOXYGENASE ASQM-RELATED"/>
    <property type="match status" value="1"/>
</dbReference>
<dbReference type="AlphaFoldDB" id="A0AAD7IXP1"/>
<dbReference type="PRINTS" id="PR00420">
    <property type="entry name" value="RNGMNOXGNASE"/>
</dbReference>
<dbReference type="Gene3D" id="3.50.50.60">
    <property type="entry name" value="FAD/NAD(P)-binding domain"/>
    <property type="match status" value="1"/>
</dbReference>
<organism evidence="6 7">
    <name type="scientific">Mycena maculata</name>
    <dbReference type="NCBI Taxonomy" id="230809"/>
    <lineage>
        <taxon>Eukaryota</taxon>
        <taxon>Fungi</taxon>
        <taxon>Dikarya</taxon>
        <taxon>Basidiomycota</taxon>
        <taxon>Agaricomycotina</taxon>
        <taxon>Agaricomycetes</taxon>
        <taxon>Agaricomycetidae</taxon>
        <taxon>Agaricales</taxon>
        <taxon>Marasmiineae</taxon>
        <taxon>Mycenaceae</taxon>
        <taxon>Mycena</taxon>
    </lineage>
</organism>